<protein>
    <submittedName>
        <fullName evidence="11">Peptidase M14</fullName>
    </submittedName>
</protein>
<evidence type="ECO:0000256" key="7">
    <source>
        <dbReference type="ARBA" id="ARBA00023049"/>
    </source>
</evidence>
<dbReference type="Proteomes" id="UP000248066">
    <property type="component" value="Unassembled WGS sequence"/>
</dbReference>
<dbReference type="CDD" id="cd06229">
    <property type="entry name" value="M14_Endopeptidase_I"/>
    <property type="match status" value="1"/>
</dbReference>
<organism evidence="11 12">
    <name type="scientific">Alteribacter lacisalsi</name>
    <dbReference type="NCBI Taxonomy" id="2045244"/>
    <lineage>
        <taxon>Bacteria</taxon>
        <taxon>Bacillati</taxon>
        <taxon>Bacillota</taxon>
        <taxon>Bacilli</taxon>
        <taxon>Bacillales</taxon>
        <taxon>Bacillaceae</taxon>
        <taxon>Alteribacter</taxon>
    </lineage>
</organism>
<evidence type="ECO:0000259" key="10">
    <source>
        <dbReference type="PROSITE" id="PS52035"/>
    </source>
</evidence>
<evidence type="ECO:0000256" key="5">
    <source>
        <dbReference type="ARBA" id="ARBA00022801"/>
    </source>
</evidence>
<evidence type="ECO:0000256" key="6">
    <source>
        <dbReference type="ARBA" id="ARBA00022833"/>
    </source>
</evidence>
<name>A0A2W0H2A0_9BACI</name>
<evidence type="ECO:0000313" key="11">
    <source>
        <dbReference type="EMBL" id="PYZ95913.1"/>
    </source>
</evidence>
<evidence type="ECO:0000256" key="8">
    <source>
        <dbReference type="PROSITE-ProRule" id="PRU01379"/>
    </source>
</evidence>
<dbReference type="AlphaFoldDB" id="A0A2W0H2A0"/>
<dbReference type="PROSITE" id="PS00132">
    <property type="entry name" value="CARBOXYPEPT_ZN_1"/>
    <property type="match status" value="1"/>
</dbReference>
<evidence type="ECO:0000256" key="1">
    <source>
        <dbReference type="ARBA" id="ARBA00001947"/>
    </source>
</evidence>
<dbReference type="Gene3D" id="3.10.350.10">
    <property type="entry name" value="LysM domain"/>
    <property type="match status" value="2"/>
</dbReference>
<dbReference type="Pfam" id="PF01476">
    <property type="entry name" value="LysM"/>
    <property type="match status" value="2"/>
</dbReference>
<dbReference type="GO" id="GO:0005615">
    <property type="term" value="C:extracellular space"/>
    <property type="evidence" value="ECO:0007669"/>
    <property type="project" value="TreeGrafter"/>
</dbReference>
<sequence length="396" mass="45075">MNIMVRRGDSFWYYSQLFNISLMLIEDSNPDTNPGALQIGQVVRIPGYYVSTYTVQSGDSFWTISRRRGINIDTFFLLNQRINPAALQIGQTLNVPVRVESTLVQGKREYGYSALMNDLRQLVEIYPFLVKRTIGNSVMGKEIVELQVGRGDKRVHMNASFHAHEWITTPILMQTLNEYLLAVSNRGAIRGLFMPDLYQSTTLSLVPNVNPDGVDLLIEGLPEEEPYRSDVLDINDGSTDFSGWKANIRGVDLNNQYPALWEEEAEQKPPAPAPRDFPGYEPLTEPEAIAMADLTEEGNFDRVLAFHTQGKVIFWGFQGLEPPEAETIVLEFQRVSGFEPIQYVESYAGYKDWFIQEWQRPGYTVELGLGENPLPIEQFDEMYEENLGIFLAALYM</sequence>
<dbReference type="InterPro" id="IPR000834">
    <property type="entry name" value="Peptidase_M14"/>
</dbReference>
<dbReference type="GO" id="GO:0004181">
    <property type="term" value="F:metallocarboxypeptidase activity"/>
    <property type="evidence" value="ECO:0007669"/>
    <property type="project" value="InterPro"/>
</dbReference>
<comment type="similarity">
    <text evidence="2 8">Belongs to the peptidase M14 family.</text>
</comment>
<comment type="caution">
    <text evidence="11">The sequence shown here is derived from an EMBL/GenBank/DDBJ whole genome shotgun (WGS) entry which is preliminary data.</text>
</comment>
<keyword evidence="5" id="KW-0378">Hydrolase</keyword>
<evidence type="ECO:0000256" key="2">
    <source>
        <dbReference type="ARBA" id="ARBA00005988"/>
    </source>
</evidence>
<evidence type="ECO:0000256" key="3">
    <source>
        <dbReference type="ARBA" id="ARBA00022670"/>
    </source>
</evidence>
<feature type="domain" description="LysM" evidence="9">
    <location>
        <begin position="51"/>
        <end position="95"/>
    </location>
</feature>
<dbReference type="Pfam" id="PF00246">
    <property type="entry name" value="Peptidase_M14"/>
    <property type="match status" value="1"/>
</dbReference>
<dbReference type="CDD" id="cd00118">
    <property type="entry name" value="LysM"/>
    <property type="match status" value="2"/>
</dbReference>
<dbReference type="PROSITE" id="PS52035">
    <property type="entry name" value="PEPTIDASE_M14"/>
    <property type="match status" value="1"/>
</dbReference>
<gene>
    <name evidence="11" type="ORF">CR205_16170</name>
</gene>
<dbReference type="OrthoDB" id="9802862at2"/>
<dbReference type="SMART" id="SM00257">
    <property type="entry name" value="LysM"/>
    <property type="match status" value="2"/>
</dbReference>
<dbReference type="EMBL" id="PDOF01000003">
    <property type="protein sequence ID" value="PYZ95913.1"/>
    <property type="molecule type" value="Genomic_DNA"/>
</dbReference>
<evidence type="ECO:0000256" key="4">
    <source>
        <dbReference type="ARBA" id="ARBA00022723"/>
    </source>
</evidence>
<reference evidence="11 12" key="1">
    <citation type="submission" date="2017-10" db="EMBL/GenBank/DDBJ databases">
        <title>Bacillus sp. nov., a halophilic bacterium isolated from a Yangshapao Lake.</title>
        <authorList>
            <person name="Wang H."/>
        </authorList>
    </citation>
    <scope>NUCLEOTIDE SEQUENCE [LARGE SCALE GENOMIC DNA]</scope>
    <source>
        <strain evidence="11 12">YSP-3</strain>
    </source>
</reference>
<accession>A0A2W0H2A0</accession>
<keyword evidence="7" id="KW-0482">Metalloprotease</keyword>
<feature type="active site" description="Proton donor/acceptor" evidence="8">
    <location>
        <position position="366"/>
    </location>
</feature>
<dbReference type="InterPro" id="IPR036779">
    <property type="entry name" value="LysM_dom_sf"/>
</dbReference>
<dbReference type="InterPro" id="IPR034274">
    <property type="entry name" value="ENP1_M14_CPD"/>
</dbReference>
<keyword evidence="4" id="KW-0479">Metal-binding</keyword>
<keyword evidence="3" id="KW-0645">Protease</keyword>
<dbReference type="RefSeq" id="WP_110521190.1">
    <property type="nucleotide sequence ID" value="NZ_PDOF01000003.1"/>
</dbReference>
<dbReference type="PROSITE" id="PS51782">
    <property type="entry name" value="LYSM"/>
    <property type="match status" value="2"/>
</dbReference>
<feature type="domain" description="LysM" evidence="9">
    <location>
        <begin position="1"/>
        <end position="45"/>
    </location>
</feature>
<dbReference type="GO" id="GO:0008270">
    <property type="term" value="F:zinc ion binding"/>
    <property type="evidence" value="ECO:0007669"/>
    <property type="project" value="InterPro"/>
</dbReference>
<dbReference type="SMART" id="SM00631">
    <property type="entry name" value="Zn_pept"/>
    <property type="match status" value="1"/>
</dbReference>
<proteinExistence type="inferred from homology"/>
<evidence type="ECO:0000259" key="9">
    <source>
        <dbReference type="PROSITE" id="PS51782"/>
    </source>
</evidence>
<dbReference type="InterPro" id="IPR018392">
    <property type="entry name" value="LysM"/>
</dbReference>
<dbReference type="SUPFAM" id="SSF53187">
    <property type="entry name" value="Zn-dependent exopeptidases"/>
    <property type="match status" value="1"/>
</dbReference>
<dbReference type="InterPro" id="IPR057246">
    <property type="entry name" value="CARBOXYPEPT_ZN_1"/>
</dbReference>
<dbReference type="SUPFAM" id="SSF54106">
    <property type="entry name" value="LysM domain"/>
    <property type="match status" value="2"/>
</dbReference>
<dbReference type="GO" id="GO:0006508">
    <property type="term" value="P:proteolysis"/>
    <property type="evidence" value="ECO:0007669"/>
    <property type="project" value="UniProtKB-KW"/>
</dbReference>
<dbReference type="Gene3D" id="3.40.630.10">
    <property type="entry name" value="Zn peptidases"/>
    <property type="match status" value="1"/>
</dbReference>
<evidence type="ECO:0000313" key="12">
    <source>
        <dbReference type="Proteomes" id="UP000248066"/>
    </source>
</evidence>
<dbReference type="PANTHER" id="PTHR11705:SF143">
    <property type="entry name" value="SLL0236 PROTEIN"/>
    <property type="match status" value="1"/>
</dbReference>
<comment type="cofactor">
    <cofactor evidence="1">
        <name>Zn(2+)</name>
        <dbReference type="ChEBI" id="CHEBI:29105"/>
    </cofactor>
</comment>
<dbReference type="PANTHER" id="PTHR11705">
    <property type="entry name" value="PROTEASE FAMILY M14 CARBOXYPEPTIDASE A,B"/>
    <property type="match status" value="1"/>
</dbReference>
<feature type="domain" description="Peptidase M14" evidence="10">
    <location>
        <begin position="108"/>
        <end position="394"/>
    </location>
</feature>
<keyword evidence="6" id="KW-0862">Zinc</keyword>
<keyword evidence="12" id="KW-1185">Reference proteome</keyword>